<dbReference type="AlphaFoldDB" id="A0A9Q0VZF7"/>
<dbReference type="EMBL" id="JAPFFM010000007">
    <property type="protein sequence ID" value="KAJ6757819.1"/>
    <property type="molecule type" value="Genomic_DNA"/>
</dbReference>
<organism evidence="2 3">
    <name type="scientific">Salix koriyanagi</name>
    <dbReference type="NCBI Taxonomy" id="2511006"/>
    <lineage>
        <taxon>Eukaryota</taxon>
        <taxon>Viridiplantae</taxon>
        <taxon>Streptophyta</taxon>
        <taxon>Embryophyta</taxon>
        <taxon>Tracheophyta</taxon>
        <taxon>Spermatophyta</taxon>
        <taxon>Magnoliopsida</taxon>
        <taxon>eudicotyledons</taxon>
        <taxon>Gunneridae</taxon>
        <taxon>Pentapetalae</taxon>
        <taxon>rosids</taxon>
        <taxon>fabids</taxon>
        <taxon>Malpighiales</taxon>
        <taxon>Salicaceae</taxon>
        <taxon>Saliceae</taxon>
        <taxon>Salix</taxon>
    </lineage>
</organism>
<evidence type="ECO:0000313" key="2">
    <source>
        <dbReference type="EMBL" id="KAJ6757819.1"/>
    </source>
</evidence>
<dbReference type="Proteomes" id="UP001151752">
    <property type="component" value="Chromosome 13"/>
</dbReference>
<protein>
    <submittedName>
        <fullName evidence="2">Uncharacterized protein</fullName>
    </submittedName>
</protein>
<proteinExistence type="predicted"/>
<comment type="caution">
    <text evidence="2">The sequence shown here is derived from an EMBL/GenBank/DDBJ whole genome shotgun (WGS) entry which is preliminary data.</text>
</comment>
<keyword evidence="3" id="KW-1185">Reference proteome</keyword>
<sequence>MPYDYNRGPYTSHEWTVSLKVMVVISTTDGSQSNYSSGWEQRPPANMQGLHQHGGGYDYYSGQGGHVSEHPASAPLSAPLPGHVSSFPCPFCGGPPSQVNYNYGQSMVQIMGIKLSYSQAALTKAMGMDMMNRSMHGQGKRSASLSTGQQSARLWGSNMASSHHVAAPSQGPSSIICPS</sequence>
<reference evidence="2" key="2">
    <citation type="journal article" date="2023" name="Int. J. Mol. Sci.">
        <title>De Novo Assembly and Annotation of 11 Diverse Shrub Willow (Salix) Genomes Reveals Novel Gene Organization in Sex-Linked Regions.</title>
        <authorList>
            <person name="Hyden B."/>
            <person name="Feng K."/>
            <person name="Yates T.B."/>
            <person name="Jawdy S."/>
            <person name="Cereghino C."/>
            <person name="Smart L.B."/>
            <person name="Muchero W."/>
        </authorList>
    </citation>
    <scope>NUCLEOTIDE SEQUENCE</scope>
    <source>
        <tissue evidence="2">Shoot tip</tissue>
    </source>
</reference>
<feature type="region of interest" description="Disordered" evidence="1">
    <location>
        <begin position="158"/>
        <end position="179"/>
    </location>
</feature>
<gene>
    <name evidence="2" type="ORF">OIU74_026987</name>
</gene>
<reference evidence="2" key="1">
    <citation type="submission" date="2022-11" db="EMBL/GenBank/DDBJ databases">
        <authorList>
            <person name="Hyden B.L."/>
            <person name="Feng K."/>
            <person name="Yates T."/>
            <person name="Jawdy S."/>
            <person name="Smart L.B."/>
            <person name="Muchero W."/>
        </authorList>
    </citation>
    <scope>NUCLEOTIDE SEQUENCE</scope>
    <source>
        <tissue evidence="2">Shoot tip</tissue>
    </source>
</reference>
<name>A0A9Q0VZF7_9ROSI</name>
<evidence type="ECO:0000313" key="3">
    <source>
        <dbReference type="Proteomes" id="UP001151752"/>
    </source>
</evidence>
<evidence type="ECO:0000256" key="1">
    <source>
        <dbReference type="SAM" id="MobiDB-lite"/>
    </source>
</evidence>
<accession>A0A9Q0VZF7</accession>